<gene>
    <name evidence="2" type="ORF">LCGC14_1515060</name>
</gene>
<feature type="compositionally biased region" description="Basic and acidic residues" evidence="1">
    <location>
        <begin position="100"/>
        <end position="110"/>
    </location>
</feature>
<organism evidence="2">
    <name type="scientific">marine sediment metagenome</name>
    <dbReference type="NCBI Taxonomy" id="412755"/>
    <lineage>
        <taxon>unclassified sequences</taxon>
        <taxon>metagenomes</taxon>
        <taxon>ecological metagenomes</taxon>
    </lineage>
</organism>
<reference evidence="2" key="1">
    <citation type="journal article" date="2015" name="Nature">
        <title>Complex archaea that bridge the gap between prokaryotes and eukaryotes.</title>
        <authorList>
            <person name="Spang A."/>
            <person name="Saw J.H."/>
            <person name="Jorgensen S.L."/>
            <person name="Zaremba-Niedzwiedzka K."/>
            <person name="Martijn J."/>
            <person name="Lind A.E."/>
            <person name="van Eijk R."/>
            <person name="Schleper C."/>
            <person name="Guy L."/>
            <person name="Ettema T.J."/>
        </authorList>
    </citation>
    <scope>NUCLEOTIDE SEQUENCE</scope>
</reference>
<dbReference type="EMBL" id="LAZR01011163">
    <property type="protein sequence ID" value="KKM63083.1"/>
    <property type="molecule type" value="Genomic_DNA"/>
</dbReference>
<evidence type="ECO:0000313" key="2">
    <source>
        <dbReference type="EMBL" id="KKM63083.1"/>
    </source>
</evidence>
<proteinExistence type="predicted"/>
<protein>
    <submittedName>
        <fullName evidence="2">Uncharacterized protein</fullName>
    </submittedName>
</protein>
<evidence type="ECO:0000256" key="1">
    <source>
        <dbReference type="SAM" id="MobiDB-lite"/>
    </source>
</evidence>
<sequence>MEKIIVRYYRKDKVPRGCVVGIIDDGLYKIGWSLYHKRLEKIAKKPFTKKMARRIATNKVHCDRFDSIMIPQSLEYTANIVITQCEKYIFGGNENGSRSKGKDNSDTVKD</sequence>
<accession>A0A0F9J0H0</accession>
<dbReference type="AlphaFoldDB" id="A0A0F9J0H0"/>
<feature type="region of interest" description="Disordered" evidence="1">
    <location>
        <begin position="91"/>
        <end position="110"/>
    </location>
</feature>
<name>A0A0F9J0H0_9ZZZZ</name>
<comment type="caution">
    <text evidence="2">The sequence shown here is derived from an EMBL/GenBank/DDBJ whole genome shotgun (WGS) entry which is preliminary data.</text>
</comment>